<dbReference type="EMBL" id="FN596744">
    <property type="protein sequence ID" value="CBI39362.3"/>
    <property type="molecule type" value="Genomic_DNA"/>
</dbReference>
<protein>
    <submittedName>
        <fullName evidence="1">Uncharacterized protein</fullName>
    </submittedName>
</protein>
<evidence type="ECO:0000313" key="2">
    <source>
        <dbReference type="Proteomes" id="UP000009183"/>
    </source>
</evidence>
<reference evidence="2" key="1">
    <citation type="journal article" date="2007" name="Nature">
        <title>The grapevine genome sequence suggests ancestral hexaploidization in major angiosperm phyla.</title>
        <authorList>
            <consortium name="The French-Italian Public Consortium for Grapevine Genome Characterization."/>
            <person name="Jaillon O."/>
            <person name="Aury J.-M."/>
            <person name="Noel B."/>
            <person name="Policriti A."/>
            <person name="Clepet C."/>
            <person name="Casagrande A."/>
            <person name="Choisne N."/>
            <person name="Aubourg S."/>
            <person name="Vitulo N."/>
            <person name="Jubin C."/>
            <person name="Vezzi A."/>
            <person name="Legeai F."/>
            <person name="Hugueney P."/>
            <person name="Dasilva C."/>
            <person name="Horner D."/>
            <person name="Mica E."/>
            <person name="Jublot D."/>
            <person name="Poulain J."/>
            <person name="Bruyere C."/>
            <person name="Billault A."/>
            <person name="Segurens B."/>
            <person name="Gouyvenoux M."/>
            <person name="Ugarte E."/>
            <person name="Cattonaro F."/>
            <person name="Anthouard V."/>
            <person name="Vico V."/>
            <person name="Del Fabbro C."/>
            <person name="Alaux M."/>
            <person name="Di Gaspero G."/>
            <person name="Dumas V."/>
            <person name="Felice N."/>
            <person name="Paillard S."/>
            <person name="Juman I."/>
            <person name="Moroldo M."/>
            <person name="Scalabrin S."/>
            <person name="Canaguier A."/>
            <person name="Le Clainche I."/>
            <person name="Malacrida G."/>
            <person name="Durand E."/>
            <person name="Pesole G."/>
            <person name="Laucou V."/>
            <person name="Chatelet P."/>
            <person name="Merdinoglu D."/>
            <person name="Delledonne M."/>
            <person name="Pezzotti M."/>
            <person name="Lecharny A."/>
            <person name="Scarpelli C."/>
            <person name="Artiguenave F."/>
            <person name="Pe M.E."/>
            <person name="Valle G."/>
            <person name="Morgante M."/>
            <person name="Caboche M."/>
            <person name="Adam-Blondon A.-F."/>
            <person name="Weissenbach J."/>
            <person name="Quetier F."/>
            <person name="Wincker P."/>
        </authorList>
    </citation>
    <scope>NUCLEOTIDE SEQUENCE [LARGE SCALE GENOMIC DNA]</scope>
    <source>
        <strain evidence="2">cv. Pinot noir / PN40024</strain>
    </source>
</reference>
<dbReference type="PaxDb" id="29760-VIT_18s0041g00130.t01"/>
<name>D7U9E8_VITVI</name>
<proteinExistence type="predicted"/>
<gene>
    <name evidence="1" type="ordered locus">VIT_18s0041g00130</name>
</gene>
<dbReference type="Proteomes" id="UP000009183">
    <property type="component" value="Chromosome 18"/>
</dbReference>
<accession>D7U9E8</accession>
<organism evidence="1 2">
    <name type="scientific">Vitis vinifera</name>
    <name type="common">Grape</name>
    <dbReference type="NCBI Taxonomy" id="29760"/>
    <lineage>
        <taxon>Eukaryota</taxon>
        <taxon>Viridiplantae</taxon>
        <taxon>Streptophyta</taxon>
        <taxon>Embryophyta</taxon>
        <taxon>Tracheophyta</taxon>
        <taxon>Spermatophyta</taxon>
        <taxon>Magnoliopsida</taxon>
        <taxon>eudicotyledons</taxon>
        <taxon>Gunneridae</taxon>
        <taxon>Pentapetalae</taxon>
        <taxon>rosids</taxon>
        <taxon>Vitales</taxon>
        <taxon>Vitaceae</taxon>
        <taxon>Viteae</taxon>
        <taxon>Vitis</taxon>
    </lineage>
</organism>
<dbReference type="HOGENOM" id="CLU_2817674_0_0_1"/>
<dbReference type="InParanoid" id="D7U9E8"/>
<sequence>MFIIAFVGKTSLGFLALEQRLPKKLLRHHNEQKTYNYSKLARWGCTAYIKHSKVFLNSRSQLMLLPL</sequence>
<evidence type="ECO:0000313" key="1">
    <source>
        <dbReference type="EMBL" id="CBI39362.3"/>
    </source>
</evidence>
<dbReference type="AlphaFoldDB" id="D7U9E8"/>
<keyword evidence="2" id="KW-1185">Reference proteome</keyword>